<evidence type="ECO:0000256" key="8">
    <source>
        <dbReference type="SAM" id="MobiDB-lite"/>
    </source>
</evidence>
<dbReference type="AlphaFoldDB" id="A0A6A4LGY1"/>
<evidence type="ECO:0000256" key="7">
    <source>
        <dbReference type="PROSITE-ProRule" id="PRU00023"/>
    </source>
</evidence>
<dbReference type="SMART" id="SM00248">
    <property type="entry name" value="ANK"/>
    <property type="match status" value="8"/>
</dbReference>
<evidence type="ECO:0000313" key="12">
    <source>
        <dbReference type="Proteomes" id="UP000428333"/>
    </source>
</evidence>
<dbReference type="InterPro" id="IPR002110">
    <property type="entry name" value="Ankyrin_rpt"/>
</dbReference>
<feature type="region of interest" description="Disordered" evidence="8">
    <location>
        <begin position="1"/>
        <end position="25"/>
    </location>
</feature>
<feature type="repeat" description="ANK" evidence="7">
    <location>
        <begin position="170"/>
        <end position="193"/>
    </location>
</feature>
<feature type="repeat" description="ANK" evidence="7">
    <location>
        <begin position="100"/>
        <end position="122"/>
    </location>
</feature>
<protein>
    <recommendedName>
        <fullName evidence="10">PGG domain-containing protein</fullName>
    </recommendedName>
</protein>
<dbReference type="OrthoDB" id="598775at2759"/>
<sequence>MSVPKNPALLEEQEEEESYGTSESMDPELYRATTEGDILEFIKAMEHGTLDRQYHSSAGCVQLGPQKNTVLHIATGSRHYEIVKLLCKDLPFYVAEKNSKGDTPLHIAARAGDSLLVTLLINCDWREGALELENEEGNTALHEALGHRHRKVAWILINKNPSAWYSVNKEGKSVLYLAAEAGYVDLVKLLMDNPVGNCSVEASFRNKWSKFLVYLSVNWTWVHPLPDFSVVRMRLRHYIEVTLSEEDRSNVLRILWEKDQSSFHLRCDEEGRNALHFSASLGFLEGVKFLLSNFCSAAYQRDKYGLFPIHTATSKGHVDIIQGMLQHCPDSRELLTLQGQNIFHVAAKSGNDKAIISMLKMPELEKLLNEKDDEGNTPLHVATICGHPRIVRALTGDERVDLELGNNDGLTALDIAEEYMERMASFRKRLTWMALRVAGAPRSPHANVSKTKKSSSAGQNSELENYKDKVNVVLLVATLVAAVTFTAGFTVPGGYNNSNPDQGMATMLAKVKFQEFVICDTVAMYSSIIVTVTLIWAQLGDLSSMRVALKLAVPLLGIALAMMSIAFMAGVYLVVSKLHWLGNIILVMGTNVLIMLALLFVPLCFLGSSNCRSSVHNLSRPYVSNFFSHRRISVLTADAAVEKELEA</sequence>
<feature type="domain" description="PGG" evidence="10">
    <location>
        <begin position="464"/>
        <end position="574"/>
    </location>
</feature>
<dbReference type="EMBL" id="QEFC01001469">
    <property type="protein sequence ID" value="KAE9457630.1"/>
    <property type="molecule type" value="Genomic_DNA"/>
</dbReference>
<dbReference type="Pfam" id="PF12796">
    <property type="entry name" value="Ank_2"/>
    <property type="match status" value="1"/>
</dbReference>
<proteinExistence type="predicted"/>
<keyword evidence="5 7" id="KW-0040">ANK repeat</keyword>
<gene>
    <name evidence="11" type="ORF">C3L33_10461</name>
</gene>
<dbReference type="PROSITE" id="PS50297">
    <property type="entry name" value="ANK_REP_REGION"/>
    <property type="match status" value="3"/>
</dbReference>
<dbReference type="Pfam" id="PF13962">
    <property type="entry name" value="PGG"/>
    <property type="match status" value="1"/>
</dbReference>
<comment type="caution">
    <text evidence="11">The sequence shown here is derived from an EMBL/GenBank/DDBJ whole genome shotgun (WGS) entry which is preliminary data.</text>
</comment>
<evidence type="ECO:0000256" key="9">
    <source>
        <dbReference type="SAM" id="Phobius"/>
    </source>
</evidence>
<dbReference type="GO" id="GO:0005886">
    <property type="term" value="C:plasma membrane"/>
    <property type="evidence" value="ECO:0007669"/>
    <property type="project" value="TreeGrafter"/>
</dbReference>
<comment type="subcellular location">
    <subcellularLocation>
        <location evidence="1">Membrane</location>
        <topology evidence="1">Multi-pass membrane protein</topology>
    </subcellularLocation>
</comment>
<evidence type="ECO:0000256" key="2">
    <source>
        <dbReference type="ARBA" id="ARBA00022692"/>
    </source>
</evidence>
<keyword evidence="12" id="KW-1185">Reference proteome</keyword>
<dbReference type="PANTHER" id="PTHR24186">
    <property type="entry name" value="PROTEIN PHOSPHATASE 1 REGULATORY SUBUNIT"/>
    <property type="match status" value="1"/>
</dbReference>
<keyword evidence="4 9" id="KW-1133">Transmembrane helix</keyword>
<dbReference type="InterPro" id="IPR026961">
    <property type="entry name" value="PGG_dom"/>
</dbReference>
<feature type="transmembrane region" description="Helical" evidence="9">
    <location>
        <begin position="551"/>
        <end position="574"/>
    </location>
</feature>
<evidence type="ECO:0000256" key="5">
    <source>
        <dbReference type="ARBA" id="ARBA00023043"/>
    </source>
</evidence>
<feature type="transmembrane region" description="Helical" evidence="9">
    <location>
        <begin position="580"/>
        <end position="606"/>
    </location>
</feature>
<dbReference type="InterPro" id="IPR036770">
    <property type="entry name" value="Ankyrin_rpt-contain_sf"/>
</dbReference>
<feature type="non-terminal residue" evidence="11">
    <location>
        <position position="1"/>
    </location>
</feature>
<evidence type="ECO:0000313" key="11">
    <source>
        <dbReference type="EMBL" id="KAE9457630.1"/>
    </source>
</evidence>
<feature type="transmembrane region" description="Helical" evidence="9">
    <location>
        <begin position="515"/>
        <end position="539"/>
    </location>
</feature>
<keyword evidence="2 9" id="KW-0812">Transmembrane</keyword>
<dbReference type="Proteomes" id="UP000428333">
    <property type="component" value="Linkage Group LG06"/>
</dbReference>
<dbReference type="Pfam" id="PF13857">
    <property type="entry name" value="Ank_5"/>
    <property type="match status" value="1"/>
</dbReference>
<dbReference type="PANTHER" id="PTHR24186:SF46">
    <property type="entry name" value="PROTEIN ACCELERATED CELL DEATH 6-LIKE"/>
    <property type="match status" value="1"/>
</dbReference>
<evidence type="ECO:0000256" key="3">
    <source>
        <dbReference type="ARBA" id="ARBA00022737"/>
    </source>
</evidence>
<accession>A0A6A4LGY1</accession>
<dbReference type="PROSITE" id="PS50088">
    <property type="entry name" value="ANK_REPEAT"/>
    <property type="match status" value="3"/>
</dbReference>
<keyword evidence="6 9" id="KW-0472">Membrane</keyword>
<dbReference type="SUPFAM" id="SSF48403">
    <property type="entry name" value="Ankyrin repeat"/>
    <property type="match status" value="2"/>
</dbReference>
<feature type="repeat" description="ANK" evidence="7">
    <location>
        <begin position="374"/>
        <end position="394"/>
    </location>
</feature>
<keyword evidence="3" id="KW-0677">Repeat</keyword>
<reference evidence="11 12" key="1">
    <citation type="journal article" date="2019" name="Genome Biol. Evol.">
        <title>The Rhododendron genome and chromosomal organization provide insight into shared whole-genome duplications across the heath family (Ericaceae).</title>
        <authorList>
            <person name="Soza V.L."/>
            <person name="Lindsley D."/>
            <person name="Waalkes A."/>
            <person name="Ramage E."/>
            <person name="Patwardhan R.P."/>
            <person name="Burton J.N."/>
            <person name="Adey A."/>
            <person name="Kumar A."/>
            <person name="Qiu R."/>
            <person name="Shendure J."/>
            <person name="Hall B."/>
        </authorList>
    </citation>
    <scope>NUCLEOTIDE SEQUENCE [LARGE SCALE GENOMIC DNA]</scope>
    <source>
        <strain evidence="11">RSF 1966-606</strain>
    </source>
</reference>
<dbReference type="Gene3D" id="1.25.40.20">
    <property type="entry name" value="Ankyrin repeat-containing domain"/>
    <property type="match status" value="2"/>
</dbReference>
<evidence type="ECO:0000256" key="4">
    <source>
        <dbReference type="ARBA" id="ARBA00022989"/>
    </source>
</evidence>
<evidence type="ECO:0000259" key="10">
    <source>
        <dbReference type="Pfam" id="PF13962"/>
    </source>
</evidence>
<organism evidence="11 12">
    <name type="scientific">Rhododendron williamsianum</name>
    <dbReference type="NCBI Taxonomy" id="262921"/>
    <lineage>
        <taxon>Eukaryota</taxon>
        <taxon>Viridiplantae</taxon>
        <taxon>Streptophyta</taxon>
        <taxon>Embryophyta</taxon>
        <taxon>Tracheophyta</taxon>
        <taxon>Spermatophyta</taxon>
        <taxon>Magnoliopsida</taxon>
        <taxon>eudicotyledons</taxon>
        <taxon>Gunneridae</taxon>
        <taxon>Pentapetalae</taxon>
        <taxon>asterids</taxon>
        <taxon>Ericales</taxon>
        <taxon>Ericaceae</taxon>
        <taxon>Ericoideae</taxon>
        <taxon>Rhodoreae</taxon>
        <taxon>Rhododendron</taxon>
    </lineage>
</organism>
<evidence type="ECO:0000256" key="6">
    <source>
        <dbReference type="ARBA" id="ARBA00023136"/>
    </source>
</evidence>
<evidence type="ECO:0000256" key="1">
    <source>
        <dbReference type="ARBA" id="ARBA00004141"/>
    </source>
</evidence>
<feature type="transmembrane region" description="Helical" evidence="9">
    <location>
        <begin position="472"/>
        <end position="495"/>
    </location>
</feature>
<name>A0A6A4LGY1_9ERIC</name>